<evidence type="ECO:0000256" key="1">
    <source>
        <dbReference type="SAM" id="MobiDB-lite"/>
    </source>
</evidence>
<proteinExistence type="predicted"/>
<name>A0A5M8PWP5_9LECA</name>
<evidence type="ECO:0000313" key="3">
    <source>
        <dbReference type="Proteomes" id="UP000324767"/>
    </source>
</evidence>
<feature type="region of interest" description="Disordered" evidence="1">
    <location>
        <begin position="78"/>
        <end position="117"/>
    </location>
</feature>
<feature type="compositionally biased region" description="Basic and acidic residues" evidence="1">
    <location>
        <begin position="184"/>
        <end position="201"/>
    </location>
</feature>
<evidence type="ECO:0000313" key="2">
    <source>
        <dbReference type="EMBL" id="KAA6414093.1"/>
    </source>
</evidence>
<protein>
    <submittedName>
        <fullName evidence="2">Uncharacterized protein</fullName>
    </submittedName>
</protein>
<sequence length="258" mass="27062">MLHRQLQTPPITAAQQVALPARPSPNRPHGMDHLVARQIERVGDFGVPGAAAMQGAAGGEQARAGGRVDGAVGAAAAEEGGVGRVDDGGDAEGGDGGADEGDSFVEGARGGEAGGRASAGFVDGRGKFFTGLTATQIHPFFCRLYESNPSDRISDIEQTPSCRGCTTDTGKPCTRQLAAMLGSTEKDAKSGGNAGRDEVDQAHQSGYIDRERSGKEDITLQVATLVRVLIKFETMVLINSPLHRQKPPTFQLHNQYCH</sequence>
<feature type="region of interest" description="Disordered" evidence="1">
    <location>
        <begin position="184"/>
        <end position="210"/>
    </location>
</feature>
<dbReference type="EMBL" id="VXIT01000003">
    <property type="protein sequence ID" value="KAA6414093.1"/>
    <property type="molecule type" value="Genomic_DNA"/>
</dbReference>
<comment type="caution">
    <text evidence="2">The sequence shown here is derived from an EMBL/GenBank/DDBJ whole genome shotgun (WGS) entry which is preliminary data.</text>
</comment>
<gene>
    <name evidence="2" type="ORF">FRX48_02455</name>
</gene>
<accession>A0A5M8PWP5</accession>
<dbReference type="AlphaFoldDB" id="A0A5M8PWP5"/>
<reference evidence="2 3" key="1">
    <citation type="submission" date="2019-09" db="EMBL/GenBank/DDBJ databases">
        <title>The hologenome of the rock-dwelling lichen Lasallia pustulata.</title>
        <authorList>
            <person name="Greshake Tzovaras B."/>
            <person name="Segers F."/>
            <person name="Bicker A."/>
            <person name="Dal Grande F."/>
            <person name="Otte J."/>
            <person name="Hankeln T."/>
            <person name="Schmitt I."/>
            <person name="Ebersberger I."/>
        </authorList>
    </citation>
    <scope>NUCLEOTIDE SEQUENCE [LARGE SCALE GENOMIC DNA]</scope>
    <source>
        <strain evidence="2">A1-1</strain>
    </source>
</reference>
<dbReference type="Proteomes" id="UP000324767">
    <property type="component" value="Unassembled WGS sequence"/>
</dbReference>
<organism evidence="2 3">
    <name type="scientific">Lasallia pustulata</name>
    <dbReference type="NCBI Taxonomy" id="136370"/>
    <lineage>
        <taxon>Eukaryota</taxon>
        <taxon>Fungi</taxon>
        <taxon>Dikarya</taxon>
        <taxon>Ascomycota</taxon>
        <taxon>Pezizomycotina</taxon>
        <taxon>Lecanoromycetes</taxon>
        <taxon>OSLEUM clade</taxon>
        <taxon>Umbilicariomycetidae</taxon>
        <taxon>Umbilicariales</taxon>
        <taxon>Umbilicariaceae</taxon>
        <taxon>Lasallia</taxon>
    </lineage>
</organism>
<feature type="compositionally biased region" description="Acidic residues" evidence="1">
    <location>
        <begin position="88"/>
        <end position="103"/>
    </location>
</feature>